<gene>
    <name evidence="10" type="ORF">ES724_02070</name>
</gene>
<evidence type="ECO:0000313" key="10">
    <source>
        <dbReference type="EMBL" id="TXD95834.1"/>
    </source>
</evidence>
<organism evidence="10 11">
    <name type="scientific">Gillisia hiemivivida</name>
    <dbReference type="NCBI Taxonomy" id="291190"/>
    <lineage>
        <taxon>Bacteria</taxon>
        <taxon>Pseudomonadati</taxon>
        <taxon>Bacteroidota</taxon>
        <taxon>Flavobacteriia</taxon>
        <taxon>Flavobacteriales</taxon>
        <taxon>Flavobacteriaceae</taxon>
        <taxon>Gillisia</taxon>
    </lineage>
</organism>
<dbReference type="AlphaFoldDB" id="A0A5C6ZZD9"/>
<comment type="caution">
    <text evidence="10">The sequence shown here is derived from an EMBL/GenBank/DDBJ whole genome shotgun (WGS) entry which is preliminary data.</text>
</comment>
<evidence type="ECO:0000256" key="3">
    <source>
        <dbReference type="ARBA" id="ARBA00022692"/>
    </source>
</evidence>
<keyword evidence="2" id="KW-1003">Cell membrane</keyword>
<keyword evidence="4" id="KW-0547">Nucleotide-binding</keyword>
<keyword evidence="7 8" id="KW-0472">Membrane</keyword>
<evidence type="ECO:0000259" key="9">
    <source>
        <dbReference type="Pfam" id="PF18967"/>
    </source>
</evidence>
<proteinExistence type="predicted"/>
<evidence type="ECO:0000256" key="1">
    <source>
        <dbReference type="ARBA" id="ARBA00004236"/>
    </source>
</evidence>
<dbReference type="GO" id="GO:0051607">
    <property type="term" value="P:defense response to virus"/>
    <property type="evidence" value="ECO:0007669"/>
    <property type="project" value="UniProtKB-KW"/>
</dbReference>
<evidence type="ECO:0000256" key="8">
    <source>
        <dbReference type="SAM" id="Phobius"/>
    </source>
</evidence>
<dbReference type="Pfam" id="PF18967">
    <property type="entry name" value="PycTM"/>
    <property type="match status" value="1"/>
</dbReference>
<evidence type="ECO:0000256" key="7">
    <source>
        <dbReference type="ARBA" id="ARBA00023136"/>
    </source>
</evidence>
<feature type="transmembrane region" description="Helical" evidence="8">
    <location>
        <begin position="170"/>
        <end position="190"/>
    </location>
</feature>
<evidence type="ECO:0000256" key="6">
    <source>
        <dbReference type="ARBA" id="ARBA00023118"/>
    </source>
</evidence>
<protein>
    <submittedName>
        <fullName evidence="10">ABC transporter ATP-binding protein</fullName>
    </submittedName>
</protein>
<keyword evidence="5 8" id="KW-1133">Transmembrane helix</keyword>
<dbReference type="RefSeq" id="WP_146928870.1">
    <property type="nucleotide sequence ID" value="NZ_CBCSHZ010000003.1"/>
</dbReference>
<feature type="transmembrane region" description="Helical" evidence="8">
    <location>
        <begin position="50"/>
        <end position="68"/>
    </location>
</feature>
<dbReference type="OrthoDB" id="823069at2"/>
<keyword evidence="3 8" id="KW-0812">Transmembrane</keyword>
<dbReference type="GO" id="GO:0005524">
    <property type="term" value="F:ATP binding"/>
    <property type="evidence" value="ECO:0007669"/>
    <property type="project" value="UniProtKB-KW"/>
</dbReference>
<dbReference type="InterPro" id="IPR043760">
    <property type="entry name" value="PycTM_dom"/>
</dbReference>
<evidence type="ECO:0000313" key="11">
    <source>
        <dbReference type="Proteomes" id="UP000321367"/>
    </source>
</evidence>
<dbReference type="Proteomes" id="UP000321367">
    <property type="component" value="Unassembled WGS sequence"/>
</dbReference>
<evidence type="ECO:0000256" key="5">
    <source>
        <dbReference type="ARBA" id="ARBA00022989"/>
    </source>
</evidence>
<feature type="transmembrane region" description="Helical" evidence="8">
    <location>
        <begin position="80"/>
        <end position="100"/>
    </location>
</feature>
<sequence length="194" mass="22317">MEESAPKQSTLQGIPEALTPKNKYTDDLIDHYWGSINYISTLIKASELKAGLILSFYGILLNFIFKSIGTVLSEVSNANFFYVLIGLWFLCTAISIYNCVRCFIPKIERDYDKNIFFFGDVITKFGSIKEFAKTFHQVSVDEDQLFEQLGEQIYIISKIAAWKFSNVKRAIWFLAFGLLIIFISTVYYFILSLL</sequence>
<evidence type="ECO:0000256" key="2">
    <source>
        <dbReference type="ARBA" id="ARBA00022475"/>
    </source>
</evidence>
<name>A0A5C6ZZD9_9FLAO</name>
<keyword evidence="11" id="KW-1185">Reference proteome</keyword>
<reference evidence="10 11" key="1">
    <citation type="submission" date="2019-08" db="EMBL/GenBank/DDBJ databases">
        <title>Genome sequence of Gillisia hiemivivida IC154 (type strain).</title>
        <authorList>
            <person name="Bowman J.P."/>
        </authorList>
    </citation>
    <scope>NUCLEOTIDE SEQUENCE [LARGE SCALE GENOMIC DNA]</scope>
    <source>
        <strain evidence="10 11">IC154</strain>
    </source>
</reference>
<feature type="domain" description="Pycsar effector protein" evidence="9">
    <location>
        <begin position="32"/>
        <end position="187"/>
    </location>
</feature>
<accession>A0A5C6ZZD9</accession>
<evidence type="ECO:0000256" key="4">
    <source>
        <dbReference type="ARBA" id="ARBA00022741"/>
    </source>
</evidence>
<comment type="subcellular location">
    <subcellularLocation>
        <location evidence="1">Cell membrane</location>
    </subcellularLocation>
</comment>
<keyword evidence="6" id="KW-0051">Antiviral defense</keyword>
<keyword evidence="10" id="KW-0067">ATP-binding</keyword>
<dbReference type="EMBL" id="VORY01000001">
    <property type="protein sequence ID" value="TXD95834.1"/>
    <property type="molecule type" value="Genomic_DNA"/>
</dbReference>
<dbReference type="GO" id="GO:0005886">
    <property type="term" value="C:plasma membrane"/>
    <property type="evidence" value="ECO:0007669"/>
    <property type="project" value="UniProtKB-SubCell"/>
</dbReference>